<sequence>MTSDLTPRQQSVLEFIITFQQEQPMAPTVREICAHFGLSDPAGGYPHAVLNVPASIFPRQVMKFDQFGNRSKAISVKEYTRLLVFLSVFYVGLFHT</sequence>
<evidence type="ECO:0000259" key="1">
    <source>
        <dbReference type="Pfam" id="PF01726"/>
    </source>
</evidence>
<dbReference type="KEGG" id="dov:DSCO28_66840"/>
<protein>
    <recommendedName>
        <fullName evidence="1">LexA repressor DNA-binding domain-containing protein</fullName>
    </recommendedName>
</protein>
<dbReference type="AlphaFoldDB" id="A0A5K8A183"/>
<accession>A0A5K8A183</accession>
<dbReference type="GO" id="GO:0004252">
    <property type="term" value="F:serine-type endopeptidase activity"/>
    <property type="evidence" value="ECO:0007669"/>
    <property type="project" value="InterPro"/>
</dbReference>
<proteinExistence type="predicted"/>
<organism evidence="2 3">
    <name type="scientific">Desulfosarcina ovata subsp. sediminis</name>
    <dbReference type="NCBI Taxonomy" id="885957"/>
    <lineage>
        <taxon>Bacteria</taxon>
        <taxon>Pseudomonadati</taxon>
        <taxon>Thermodesulfobacteriota</taxon>
        <taxon>Desulfobacteria</taxon>
        <taxon>Desulfobacterales</taxon>
        <taxon>Desulfosarcinaceae</taxon>
        <taxon>Desulfosarcina</taxon>
    </lineage>
</organism>
<reference evidence="2 3" key="1">
    <citation type="submission" date="2019-11" db="EMBL/GenBank/DDBJ databases">
        <title>Comparative genomics of hydrocarbon-degrading Desulfosarcina strains.</title>
        <authorList>
            <person name="Watanabe M."/>
            <person name="Kojima H."/>
            <person name="Fukui M."/>
        </authorList>
    </citation>
    <scope>NUCLEOTIDE SEQUENCE [LARGE SCALE GENOMIC DNA]</scope>
    <source>
        <strain evidence="2 3">28bB2T</strain>
    </source>
</reference>
<dbReference type="EMBL" id="AP021876">
    <property type="protein sequence ID" value="BBO86118.1"/>
    <property type="molecule type" value="Genomic_DNA"/>
</dbReference>
<evidence type="ECO:0000313" key="3">
    <source>
        <dbReference type="Proteomes" id="UP000425960"/>
    </source>
</evidence>
<dbReference type="InterPro" id="IPR006199">
    <property type="entry name" value="LexA_DNA-bd_dom"/>
</dbReference>
<dbReference type="Proteomes" id="UP000425960">
    <property type="component" value="Chromosome"/>
</dbReference>
<dbReference type="Pfam" id="PF01726">
    <property type="entry name" value="LexA_DNA_bind"/>
    <property type="match status" value="1"/>
</dbReference>
<evidence type="ECO:0000313" key="2">
    <source>
        <dbReference type="EMBL" id="BBO86118.1"/>
    </source>
</evidence>
<dbReference type="Gene3D" id="1.10.10.10">
    <property type="entry name" value="Winged helix-like DNA-binding domain superfamily/Winged helix DNA-binding domain"/>
    <property type="match status" value="1"/>
</dbReference>
<name>A0A5K8A183_9BACT</name>
<gene>
    <name evidence="2" type="ORF">DSCO28_66840</name>
</gene>
<dbReference type="InterPro" id="IPR036390">
    <property type="entry name" value="WH_DNA-bd_sf"/>
</dbReference>
<dbReference type="GO" id="GO:0006508">
    <property type="term" value="P:proteolysis"/>
    <property type="evidence" value="ECO:0007669"/>
    <property type="project" value="InterPro"/>
</dbReference>
<dbReference type="RefSeq" id="WP_155325524.1">
    <property type="nucleotide sequence ID" value="NZ_AP021876.1"/>
</dbReference>
<dbReference type="SUPFAM" id="SSF46785">
    <property type="entry name" value="Winged helix' DNA-binding domain"/>
    <property type="match status" value="1"/>
</dbReference>
<feature type="domain" description="LexA repressor DNA-binding" evidence="1">
    <location>
        <begin position="3"/>
        <end position="42"/>
    </location>
</feature>
<dbReference type="InterPro" id="IPR036388">
    <property type="entry name" value="WH-like_DNA-bd_sf"/>
</dbReference>